<evidence type="ECO:0000256" key="8">
    <source>
        <dbReference type="ARBA" id="ARBA00022741"/>
    </source>
</evidence>
<keyword evidence="9" id="KW-0418">Kinase</keyword>
<evidence type="ECO:0000256" key="9">
    <source>
        <dbReference type="ARBA" id="ARBA00022777"/>
    </source>
</evidence>
<evidence type="ECO:0000256" key="12">
    <source>
        <dbReference type="ARBA" id="ARBA00023012"/>
    </source>
</evidence>
<dbReference type="CDD" id="cd00082">
    <property type="entry name" value="HisKA"/>
    <property type="match status" value="1"/>
</dbReference>
<dbReference type="EC" id="2.7.13.3" evidence="4"/>
<feature type="domain" description="Histidine kinase" evidence="15">
    <location>
        <begin position="258"/>
        <end position="480"/>
    </location>
</feature>
<dbReference type="InterPro" id="IPR003661">
    <property type="entry name" value="HisK_dim/P_dom"/>
</dbReference>
<dbReference type="PANTHER" id="PTHR45339:SF1">
    <property type="entry name" value="HYBRID SIGNAL TRANSDUCTION HISTIDINE KINASE J"/>
    <property type="match status" value="1"/>
</dbReference>
<evidence type="ECO:0000256" key="14">
    <source>
        <dbReference type="ARBA" id="ARBA00074306"/>
    </source>
</evidence>
<keyword evidence="7" id="KW-0812">Transmembrane</keyword>
<dbReference type="InterPro" id="IPR036890">
    <property type="entry name" value="HATPase_C_sf"/>
</dbReference>
<keyword evidence="8" id="KW-0547">Nucleotide-binding</keyword>
<dbReference type="SMART" id="SM00387">
    <property type="entry name" value="HATPase_c"/>
    <property type="match status" value="1"/>
</dbReference>
<dbReference type="AlphaFoldDB" id="A0A4Y6UW78"/>
<keyword evidence="13" id="KW-0472">Membrane</keyword>
<keyword evidence="10" id="KW-0067">ATP-binding</keyword>
<dbReference type="InterPro" id="IPR005467">
    <property type="entry name" value="His_kinase_dom"/>
</dbReference>
<comment type="catalytic activity">
    <reaction evidence="1">
        <text>ATP + protein L-histidine = ADP + protein N-phospho-L-histidine.</text>
        <dbReference type="EC" id="2.7.13.3"/>
    </reaction>
</comment>
<accession>A0A4Y6UW78</accession>
<dbReference type="Gene3D" id="3.30.565.10">
    <property type="entry name" value="Histidine kinase-like ATPase, C-terminal domain"/>
    <property type="match status" value="1"/>
</dbReference>
<dbReference type="InterPro" id="IPR036097">
    <property type="entry name" value="HisK_dim/P_sf"/>
</dbReference>
<dbReference type="SUPFAM" id="SSF47384">
    <property type="entry name" value="Homodimeric domain of signal transducing histidine kinase"/>
    <property type="match status" value="1"/>
</dbReference>
<evidence type="ECO:0000256" key="1">
    <source>
        <dbReference type="ARBA" id="ARBA00000085"/>
    </source>
</evidence>
<dbReference type="PRINTS" id="PR00344">
    <property type="entry name" value="BCTRLSENSOR"/>
</dbReference>
<evidence type="ECO:0000256" key="6">
    <source>
        <dbReference type="ARBA" id="ARBA00022679"/>
    </source>
</evidence>
<evidence type="ECO:0000256" key="7">
    <source>
        <dbReference type="ARBA" id="ARBA00022692"/>
    </source>
</evidence>
<dbReference type="PANTHER" id="PTHR45339">
    <property type="entry name" value="HYBRID SIGNAL TRANSDUCTION HISTIDINE KINASE J"/>
    <property type="match status" value="1"/>
</dbReference>
<evidence type="ECO:0000256" key="13">
    <source>
        <dbReference type="ARBA" id="ARBA00023136"/>
    </source>
</evidence>
<name>A0A4Y6UW78_SACBS</name>
<evidence type="ECO:0000256" key="5">
    <source>
        <dbReference type="ARBA" id="ARBA00022553"/>
    </source>
</evidence>
<dbReference type="SMART" id="SM00388">
    <property type="entry name" value="HisKA"/>
    <property type="match status" value="1"/>
</dbReference>
<protein>
    <recommendedName>
        <fullName evidence="14">Circadian input-output histidine kinase CikA</fullName>
        <ecNumber evidence="4">2.7.13.3</ecNumber>
    </recommendedName>
</protein>
<dbReference type="Pfam" id="PF00512">
    <property type="entry name" value="HisKA"/>
    <property type="match status" value="1"/>
</dbReference>
<sequence length="498" mass="55635">MLTDLHGILAPNSRRTSGTGMGGRIQVIEFDNPLRSLTRTISGSHVLYLYEDLRHYIDSAAAYALTCLNQGHRILIIENDYCKKAIERKLAESWIDERLEHVHFVDNFDFYQKHGEFQGCLTRKHFESIMRPFLEEEISIRTWAHIQWKPQPHIEAKLEEFEVMADCSVKEQNLISVCAYDAKAISASLQTSLMRSHEYLMTDREFIVSGLYRNPNSERVIHPSMALQEKLLLEHKQLLIDKEAAERANRAKDEFIATMNHEIRTPMNGVLGMADLLAETTLDGDQAAYVEIIRKSGSSLLQIVNDILDFSKIGSVRESSPEEPVHIRDCVAEVADLLQAARLGKDLALDVNIEDDVPETLLGDPHPIRQILFNLLGNAIKFTQRGSISIEVSLLPGSEEGRSRLRFRIADSGAGIPRAHWRKVFQPFYQVDGGLSRGAEGTGLGLAISKKLVERMNGQIGIEPSPNGGTTIAFTVELGEFPSRARPGGSSNGPQAEA</sequence>
<keyword evidence="12" id="KW-0902">Two-component regulatory system</keyword>
<evidence type="ECO:0000256" key="3">
    <source>
        <dbReference type="ARBA" id="ARBA00006402"/>
    </source>
</evidence>
<evidence type="ECO:0000259" key="15">
    <source>
        <dbReference type="PROSITE" id="PS50109"/>
    </source>
</evidence>
<gene>
    <name evidence="16" type="ORF">FFV09_14655</name>
</gene>
<dbReference type="FunFam" id="3.30.565.10:FF:000010">
    <property type="entry name" value="Sensor histidine kinase RcsC"/>
    <property type="match status" value="1"/>
</dbReference>
<dbReference type="GO" id="GO:0000155">
    <property type="term" value="F:phosphorelay sensor kinase activity"/>
    <property type="evidence" value="ECO:0007669"/>
    <property type="project" value="InterPro"/>
</dbReference>
<dbReference type="InterPro" id="IPR003594">
    <property type="entry name" value="HATPase_dom"/>
</dbReference>
<evidence type="ECO:0000313" key="17">
    <source>
        <dbReference type="Proteomes" id="UP000316968"/>
    </source>
</evidence>
<dbReference type="GO" id="GO:0005524">
    <property type="term" value="F:ATP binding"/>
    <property type="evidence" value="ECO:0007669"/>
    <property type="project" value="UniProtKB-KW"/>
</dbReference>
<evidence type="ECO:0000256" key="10">
    <source>
        <dbReference type="ARBA" id="ARBA00022840"/>
    </source>
</evidence>
<evidence type="ECO:0000313" key="16">
    <source>
        <dbReference type="EMBL" id="QDH21969.1"/>
    </source>
</evidence>
<dbReference type="CDD" id="cd16922">
    <property type="entry name" value="HATPase_EvgS-ArcB-TorS-like"/>
    <property type="match status" value="1"/>
</dbReference>
<reference evidence="16 17" key="1">
    <citation type="submission" date="2019-06" db="EMBL/GenBank/DDBJ databases">
        <title>Saccharibacillus brassicae sp. nov., an endophytic bacterium isolated from Chinese cabbage seeds (Brassica pekinensis).</title>
        <authorList>
            <person name="Jiang L."/>
            <person name="Lee J."/>
            <person name="Kim S.W."/>
        </authorList>
    </citation>
    <scope>NUCLEOTIDE SEQUENCE [LARGE SCALE GENOMIC DNA]</scope>
    <source>
        <strain evidence="17">KCTC 43072 / ATSA2</strain>
    </source>
</reference>
<proteinExistence type="inferred from homology"/>
<comment type="similarity">
    <text evidence="3">In the N-terminal section; belongs to the phytochrome family.</text>
</comment>
<dbReference type="Proteomes" id="UP000316968">
    <property type="component" value="Chromosome"/>
</dbReference>
<dbReference type="OrthoDB" id="9815750at2"/>
<keyword evidence="11" id="KW-1133">Transmembrane helix</keyword>
<dbReference type="InterPro" id="IPR004358">
    <property type="entry name" value="Sig_transdc_His_kin-like_C"/>
</dbReference>
<dbReference type="PROSITE" id="PS50109">
    <property type="entry name" value="HIS_KIN"/>
    <property type="match status" value="1"/>
</dbReference>
<keyword evidence="6" id="KW-0808">Transferase</keyword>
<dbReference type="InterPro" id="IPR025847">
    <property type="entry name" value="MEDS_domain"/>
</dbReference>
<organism evidence="16 17">
    <name type="scientific">Saccharibacillus brassicae</name>
    <dbReference type="NCBI Taxonomy" id="2583377"/>
    <lineage>
        <taxon>Bacteria</taxon>
        <taxon>Bacillati</taxon>
        <taxon>Bacillota</taxon>
        <taxon>Bacilli</taxon>
        <taxon>Bacillales</taxon>
        <taxon>Paenibacillaceae</taxon>
        <taxon>Saccharibacillus</taxon>
    </lineage>
</organism>
<dbReference type="EMBL" id="CP041217">
    <property type="protein sequence ID" value="QDH21969.1"/>
    <property type="molecule type" value="Genomic_DNA"/>
</dbReference>
<keyword evidence="5" id="KW-0597">Phosphoprotein</keyword>
<dbReference type="FunFam" id="1.10.287.130:FF:000004">
    <property type="entry name" value="Ethylene receptor 1"/>
    <property type="match status" value="1"/>
</dbReference>
<evidence type="ECO:0000256" key="2">
    <source>
        <dbReference type="ARBA" id="ARBA00004370"/>
    </source>
</evidence>
<dbReference type="Gene3D" id="1.10.287.130">
    <property type="match status" value="1"/>
</dbReference>
<dbReference type="Pfam" id="PF02518">
    <property type="entry name" value="HATPase_c"/>
    <property type="match status" value="1"/>
</dbReference>
<dbReference type="KEGG" id="saca:FFV09_14655"/>
<dbReference type="SUPFAM" id="SSF55874">
    <property type="entry name" value="ATPase domain of HSP90 chaperone/DNA topoisomerase II/histidine kinase"/>
    <property type="match status" value="1"/>
</dbReference>
<evidence type="ECO:0000256" key="11">
    <source>
        <dbReference type="ARBA" id="ARBA00022989"/>
    </source>
</evidence>
<evidence type="ECO:0000256" key="4">
    <source>
        <dbReference type="ARBA" id="ARBA00012438"/>
    </source>
</evidence>
<dbReference type="GO" id="GO:0016020">
    <property type="term" value="C:membrane"/>
    <property type="evidence" value="ECO:0007669"/>
    <property type="project" value="UniProtKB-SubCell"/>
</dbReference>
<keyword evidence="17" id="KW-1185">Reference proteome</keyword>
<dbReference type="Pfam" id="PF14417">
    <property type="entry name" value="MEDS"/>
    <property type="match status" value="1"/>
</dbReference>
<comment type="subcellular location">
    <subcellularLocation>
        <location evidence="2">Membrane</location>
    </subcellularLocation>
</comment>